<dbReference type="Proteomes" id="UP000444721">
    <property type="component" value="Unassembled WGS sequence"/>
</dbReference>
<proteinExistence type="predicted"/>
<comment type="caution">
    <text evidence="2">The sequence shown here is derived from an EMBL/GenBank/DDBJ whole genome shotgun (WGS) entry which is preliminary data.</text>
</comment>
<protein>
    <submittedName>
        <fullName evidence="2">Uncharacterized protein</fullName>
    </submittedName>
</protein>
<dbReference type="EMBL" id="VFQX01000007">
    <property type="protein sequence ID" value="KAF0982778.1"/>
    <property type="molecule type" value="Genomic_DNA"/>
</dbReference>
<gene>
    <name evidence="2" type="ORF">FDP41_010757</name>
</gene>
<dbReference type="RefSeq" id="XP_044567491.1">
    <property type="nucleotide sequence ID" value="XM_044701089.1"/>
</dbReference>
<name>A0A6A5CAW0_NAEFO</name>
<dbReference type="VEuPathDB" id="AmoebaDB:FDP41_010757"/>
<dbReference type="AlphaFoldDB" id="A0A6A5CAW0"/>
<dbReference type="VEuPathDB" id="AmoebaDB:NF0024040"/>
<keyword evidence="3" id="KW-1185">Reference proteome</keyword>
<evidence type="ECO:0000256" key="1">
    <source>
        <dbReference type="SAM" id="MobiDB-lite"/>
    </source>
</evidence>
<evidence type="ECO:0000313" key="2">
    <source>
        <dbReference type="EMBL" id="KAF0982778.1"/>
    </source>
</evidence>
<accession>A0A6A5CAW0</accession>
<dbReference type="GeneID" id="68117972"/>
<dbReference type="OrthoDB" id="10674489at2759"/>
<sequence>MPLSLTSQLHHTSHQLPSPLMASDSPLHCSHVSSTSSCAGASLHEDETLQRTIRNSSSLISNPEHTRKKFRNTNKTPFLNRHKKKNLLSRTNSGSSCSNNYFSNLDHLTSLNVSTTEKNCPCPSSLNSELSPQLVRHRSADLVRSSSSSSSFFADKESWRFHTYENGKLKSSNDLIFRNFNPFNRQ</sequence>
<evidence type="ECO:0000313" key="3">
    <source>
        <dbReference type="Proteomes" id="UP000444721"/>
    </source>
</evidence>
<reference evidence="2 3" key="1">
    <citation type="journal article" date="2019" name="Sci. Rep.">
        <title>Nanopore sequencing improves the draft genome of the human pathogenic amoeba Naegleria fowleri.</title>
        <authorList>
            <person name="Liechti N."/>
            <person name="Schurch N."/>
            <person name="Bruggmann R."/>
            <person name="Wittwer M."/>
        </authorList>
    </citation>
    <scope>NUCLEOTIDE SEQUENCE [LARGE SCALE GENOMIC DNA]</scope>
    <source>
        <strain evidence="2 3">ATCC 30894</strain>
    </source>
</reference>
<feature type="region of interest" description="Disordered" evidence="1">
    <location>
        <begin position="56"/>
        <end position="94"/>
    </location>
</feature>
<organism evidence="2 3">
    <name type="scientific">Naegleria fowleri</name>
    <name type="common">Brain eating amoeba</name>
    <dbReference type="NCBI Taxonomy" id="5763"/>
    <lineage>
        <taxon>Eukaryota</taxon>
        <taxon>Discoba</taxon>
        <taxon>Heterolobosea</taxon>
        <taxon>Tetramitia</taxon>
        <taxon>Eutetramitia</taxon>
        <taxon>Vahlkampfiidae</taxon>
        <taxon>Naegleria</taxon>
    </lineage>
</organism>